<feature type="non-terminal residue" evidence="8">
    <location>
        <position position="1"/>
    </location>
</feature>
<feature type="domain" description="ATP-dependent RNA helicase Ski2/MTR4 C-terminal" evidence="7">
    <location>
        <begin position="417"/>
        <end position="593"/>
    </location>
</feature>
<protein>
    <recommendedName>
        <fullName evidence="7">ATP-dependent RNA helicase Ski2/MTR4 C-terminal domain-containing protein</fullName>
    </recommendedName>
</protein>
<dbReference type="Pfam" id="PF08148">
    <property type="entry name" value="DSHCT"/>
    <property type="match status" value="1"/>
</dbReference>
<sequence>SEEIMAWRETESFPVNSSHSNAPMDTHTSAQEAPCGSANENCLFLPVHACSVAPVMSNSVTRGLQSSGPTLALLLPLNEVPKLTGLMKQKTSKKHHRQEYFICQQQQSHLTLYTATSPALNLAPEPSQGDPASAHKQALAELTKILGALEKPEVTGQLVDLPEYYSWGEELTETQSQIQSVNGLKSLSAGRVVVVKNQEHHNALGVILQVSSNPTSRVFTALVLCDKPVSEDPRERGPASPDVPYPDDLVGFKLFLPEGPCDHTVAKLQPGDVAAITTKVLRLNGDKILEDFSKRQQPKFKKDPPSAAVSTAVQELLRLAQAHPTGPPTLDPVNDLQLKDVSVVEGGLRARKLEELIRGAQCVHSPRFPAQYLKLRERVQIQKEMERLRFLLSDQSLLLLPEYHQRVEVLRTLGYVDEVGTVKLAGRVACAMSSHELLLTELMFDNALSALRPEEIAALLSGLVCQSPGDPGDQLPSTLKQGVERVRTVAKRIGEVQAACGLNQTVEEFVGELNFGLVEVVYEWARGMPFSELAGLSGTPEGLVVRCIQRLAEMCRSLRGAARLVGEPVLGAKMETAATLLRRDIVFAASLYTQ</sequence>
<dbReference type="FunFam" id="1.10.3380.30:FF:000001">
    <property type="entry name" value="Ski2 ATP-dependent RNA helicase"/>
    <property type="match status" value="1"/>
</dbReference>
<dbReference type="GO" id="GO:0055087">
    <property type="term" value="C:Ski complex"/>
    <property type="evidence" value="ECO:0007669"/>
    <property type="project" value="TreeGrafter"/>
</dbReference>
<dbReference type="GO" id="GO:0070478">
    <property type="term" value="P:nuclear-transcribed mRNA catabolic process, 3'-5' exonucleolytic nonsense-mediated decay"/>
    <property type="evidence" value="ECO:0007669"/>
    <property type="project" value="TreeGrafter"/>
</dbReference>
<organism evidence="8 9">
    <name type="scientific">Muntiacus muntjak</name>
    <name type="common">Barking deer</name>
    <name type="synonym">Indian muntjac</name>
    <dbReference type="NCBI Taxonomy" id="9888"/>
    <lineage>
        <taxon>Eukaryota</taxon>
        <taxon>Metazoa</taxon>
        <taxon>Chordata</taxon>
        <taxon>Craniata</taxon>
        <taxon>Vertebrata</taxon>
        <taxon>Euteleostomi</taxon>
        <taxon>Mammalia</taxon>
        <taxon>Eutheria</taxon>
        <taxon>Laurasiatheria</taxon>
        <taxon>Artiodactyla</taxon>
        <taxon>Ruminantia</taxon>
        <taxon>Pecora</taxon>
        <taxon>Cervidae</taxon>
        <taxon>Muntiacinae</taxon>
        <taxon>Muntiacus</taxon>
    </lineage>
</organism>
<name>A0A5N3USF0_MUNMU</name>
<keyword evidence="1" id="KW-0547">Nucleotide-binding</keyword>
<dbReference type="InterPro" id="IPR025696">
    <property type="entry name" value="Beta-barrel_MTR4"/>
</dbReference>
<dbReference type="Pfam" id="PF13234">
    <property type="entry name" value="MTR4_beta-barrel"/>
    <property type="match status" value="1"/>
</dbReference>
<keyword evidence="3" id="KW-0347">Helicase</keyword>
<comment type="caution">
    <text evidence="8">The sequence shown here is derived from an EMBL/GenBank/DDBJ whole genome shotgun (WGS) entry which is preliminary data.</text>
</comment>
<dbReference type="SMART" id="SM01142">
    <property type="entry name" value="DSHCT"/>
    <property type="match status" value="1"/>
</dbReference>
<dbReference type="Proteomes" id="UP000326458">
    <property type="component" value="Unassembled WGS sequence"/>
</dbReference>
<evidence type="ECO:0000256" key="4">
    <source>
        <dbReference type="ARBA" id="ARBA00022840"/>
    </source>
</evidence>
<keyword evidence="2" id="KW-0378">Hydrolase</keyword>
<evidence type="ECO:0000256" key="6">
    <source>
        <dbReference type="SAM" id="MobiDB-lite"/>
    </source>
</evidence>
<feature type="compositionally biased region" description="Polar residues" evidence="6">
    <location>
        <begin position="13"/>
        <end position="31"/>
    </location>
</feature>
<dbReference type="EMBL" id="VCEA01001407">
    <property type="protein sequence ID" value="KAB0339618.1"/>
    <property type="molecule type" value="Genomic_DNA"/>
</dbReference>
<dbReference type="GO" id="GO:0003724">
    <property type="term" value="F:RNA helicase activity"/>
    <property type="evidence" value="ECO:0007669"/>
    <property type="project" value="UniProtKB-EC"/>
</dbReference>
<dbReference type="InterPro" id="IPR012961">
    <property type="entry name" value="Ski2/MTR4_C"/>
</dbReference>
<comment type="catalytic activity">
    <reaction evidence="5">
        <text>ATP + H2O = ADP + phosphate + H(+)</text>
        <dbReference type="Rhea" id="RHEA:13065"/>
        <dbReference type="ChEBI" id="CHEBI:15377"/>
        <dbReference type="ChEBI" id="CHEBI:15378"/>
        <dbReference type="ChEBI" id="CHEBI:30616"/>
        <dbReference type="ChEBI" id="CHEBI:43474"/>
        <dbReference type="ChEBI" id="CHEBI:456216"/>
        <dbReference type="EC" id="3.6.4.13"/>
    </reaction>
</comment>
<feature type="region of interest" description="Disordered" evidence="6">
    <location>
        <begin position="1"/>
        <end position="33"/>
    </location>
</feature>
<evidence type="ECO:0000313" key="9">
    <source>
        <dbReference type="Proteomes" id="UP000326458"/>
    </source>
</evidence>
<keyword evidence="4" id="KW-0067">ATP-binding</keyword>
<accession>A0A5N3USF0</accession>
<evidence type="ECO:0000256" key="3">
    <source>
        <dbReference type="ARBA" id="ARBA00022806"/>
    </source>
</evidence>
<reference evidence="8 9" key="1">
    <citation type="submission" date="2019-06" db="EMBL/GenBank/DDBJ databases">
        <title>Discovery of a novel chromosome fission-fusion reversal in muntjac.</title>
        <authorList>
            <person name="Mudd A.B."/>
            <person name="Bredeson J.V."/>
            <person name="Baum R."/>
            <person name="Hockemeyer D."/>
            <person name="Rokhsar D.S."/>
        </authorList>
    </citation>
    <scope>NUCLEOTIDE SEQUENCE [LARGE SCALE GENOMIC DNA]</scope>
    <source>
        <strain evidence="8">UTSW_UCB_Mm</strain>
        <tissue evidence="8">Fibroblast cell line</tissue>
    </source>
</reference>
<dbReference type="PANTHER" id="PTHR12131:SF1">
    <property type="entry name" value="ATP-DEPENDENT RNA HELICASE SUPV3L1, MITOCHONDRIAL-RELATED"/>
    <property type="match status" value="1"/>
</dbReference>
<dbReference type="GO" id="GO:0005524">
    <property type="term" value="F:ATP binding"/>
    <property type="evidence" value="ECO:0007669"/>
    <property type="project" value="UniProtKB-KW"/>
</dbReference>
<dbReference type="AlphaFoldDB" id="A0A5N3USF0"/>
<dbReference type="Gene3D" id="1.10.3380.30">
    <property type="match status" value="1"/>
</dbReference>
<dbReference type="PANTHER" id="PTHR12131">
    <property type="entry name" value="ATP-DEPENDENT RNA AND DNA HELICASE"/>
    <property type="match status" value="1"/>
</dbReference>
<proteinExistence type="predicted"/>
<gene>
    <name evidence="8" type="ORF">FD754_023785</name>
</gene>
<evidence type="ECO:0000256" key="1">
    <source>
        <dbReference type="ARBA" id="ARBA00022741"/>
    </source>
</evidence>
<evidence type="ECO:0000256" key="2">
    <source>
        <dbReference type="ARBA" id="ARBA00022801"/>
    </source>
</evidence>
<keyword evidence="9" id="KW-1185">Reference proteome</keyword>
<evidence type="ECO:0000256" key="5">
    <source>
        <dbReference type="ARBA" id="ARBA00047984"/>
    </source>
</evidence>
<dbReference type="GO" id="GO:0016787">
    <property type="term" value="F:hydrolase activity"/>
    <property type="evidence" value="ECO:0007669"/>
    <property type="project" value="UniProtKB-KW"/>
</dbReference>
<dbReference type="InterPro" id="IPR050699">
    <property type="entry name" value="RNA-DNA_Helicase"/>
</dbReference>
<evidence type="ECO:0000259" key="7">
    <source>
        <dbReference type="SMART" id="SM01142"/>
    </source>
</evidence>
<evidence type="ECO:0000313" key="8">
    <source>
        <dbReference type="EMBL" id="KAB0339618.1"/>
    </source>
</evidence>
<feature type="compositionally biased region" description="Basic and acidic residues" evidence="6">
    <location>
        <begin position="1"/>
        <end position="11"/>
    </location>
</feature>